<gene>
    <name evidence="2" type="ORF">ACIBG2_01115</name>
</gene>
<feature type="region of interest" description="Disordered" evidence="1">
    <location>
        <begin position="111"/>
        <end position="130"/>
    </location>
</feature>
<comment type="caution">
    <text evidence="2">The sequence shown here is derived from an EMBL/GenBank/DDBJ whole genome shotgun (WGS) entry which is preliminary data.</text>
</comment>
<dbReference type="RefSeq" id="WP_397077768.1">
    <property type="nucleotide sequence ID" value="NZ_JBITGY010000001.1"/>
</dbReference>
<sequence>MAEEKVRLLVCQDCKTIEELPDHDGPVDYDVLLETAASRHETASGLRHVGFLYDVSAKSWNDSRIRLEIIEQIKKRSGEGLGNAFYAVKATFQEDAQKCWRQHNRTRNCDEYKSDRKRLQPDTKAERKDLGLAPMQSDRFLCEFCPVQSVMMQRMRADRGDYNYTS</sequence>
<dbReference type="EMBL" id="JBITGY010000001">
    <property type="protein sequence ID" value="MFI6495950.1"/>
    <property type="molecule type" value="Genomic_DNA"/>
</dbReference>
<organism evidence="2 3">
    <name type="scientific">Nonomuraea typhae</name>
    <dbReference type="NCBI Taxonomy" id="2603600"/>
    <lineage>
        <taxon>Bacteria</taxon>
        <taxon>Bacillati</taxon>
        <taxon>Actinomycetota</taxon>
        <taxon>Actinomycetes</taxon>
        <taxon>Streptosporangiales</taxon>
        <taxon>Streptosporangiaceae</taxon>
        <taxon>Nonomuraea</taxon>
    </lineage>
</organism>
<evidence type="ECO:0000313" key="2">
    <source>
        <dbReference type="EMBL" id="MFI6495950.1"/>
    </source>
</evidence>
<proteinExistence type="predicted"/>
<keyword evidence="3" id="KW-1185">Reference proteome</keyword>
<reference evidence="2 3" key="1">
    <citation type="submission" date="2024-10" db="EMBL/GenBank/DDBJ databases">
        <title>The Natural Products Discovery Center: Release of the First 8490 Sequenced Strains for Exploring Actinobacteria Biosynthetic Diversity.</title>
        <authorList>
            <person name="Kalkreuter E."/>
            <person name="Kautsar S.A."/>
            <person name="Yang D."/>
            <person name="Bader C.D."/>
            <person name="Teijaro C.N."/>
            <person name="Fluegel L."/>
            <person name="Davis C.M."/>
            <person name="Simpson J.R."/>
            <person name="Lauterbach L."/>
            <person name="Steele A.D."/>
            <person name="Gui C."/>
            <person name="Meng S."/>
            <person name="Li G."/>
            <person name="Viehrig K."/>
            <person name="Ye F."/>
            <person name="Su P."/>
            <person name="Kiefer A.F."/>
            <person name="Nichols A."/>
            <person name="Cepeda A.J."/>
            <person name="Yan W."/>
            <person name="Fan B."/>
            <person name="Jiang Y."/>
            <person name="Adhikari A."/>
            <person name="Zheng C.-J."/>
            <person name="Schuster L."/>
            <person name="Cowan T.M."/>
            <person name="Smanski M.J."/>
            <person name="Chevrette M.G."/>
            <person name="De Carvalho L.P.S."/>
            <person name="Shen B."/>
        </authorList>
    </citation>
    <scope>NUCLEOTIDE SEQUENCE [LARGE SCALE GENOMIC DNA]</scope>
    <source>
        <strain evidence="2 3">NPDC050545</strain>
    </source>
</reference>
<accession>A0ABW7YK22</accession>
<evidence type="ECO:0000313" key="3">
    <source>
        <dbReference type="Proteomes" id="UP001612741"/>
    </source>
</evidence>
<protein>
    <submittedName>
        <fullName evidence="2">Uncharacterized protein</fullName>
    </submittedName>
</protein>
<evidence type="ECO:0000256" key="1">
    <source>
        <dbReference type="SAM" id="MobiDB-lite"/>
    </source>
</evidence>
<dbReference type="Proteomes" id="UP001612741">
    <property type="component" value="Unassembled WGS sequence"/>
</dbReference>
<name>A0ABW7YK22_9ACTN</name>